<evidence type="ECO:0000256" key="9">
    <source>
        <dbReference type="ARBA" id="ARBA00022737"/>
    </source>
</evidence>
<evidence type="ECO:0000259" key="25">
    <source>
        <dbReference type="PROSITE" id="PS50927"/>
    </source>
</evidence>
<dbReference type="InterPro" id="IPR017441">
    <property type="entry name" value="Protein_kinase_ATP_BS"/>
</dbReference>
<dbReference type="CDD" id="cd14066">
    <property type="entry name" value="STKc_IRAK"/>
    <property type="match status" value="1"/>
</dbReference>
<dbReference type="Pfam" id="PF00954">
    <property type="entry name" value="S_locus_glycop"/>
    <property type="match status" value="1"/>
</dbReference>
<comment type="catalytic activity">
    <reaction evidence="18 20">
        <text>L-threonyl-[protein] + ATP = O-phospho-L-threonyl-[protein] + ADP + H(+)</text>
        <dbReference type="Rhea" id="RHEA:46608"/>
        <dbReference type="Rhea" id="RHEA-COMP:11060"/>
        <dbReference type="Rhea" id="RHEA-COMP:11605"/>
        <dbReference type="ChEBI" id="CHEBI:15378"/>
        <dbReference type="ChEBI" id="CHEBI:30013"/>
        <dbReference type="ChEBI" id="CHEBI:30616"/>
        <dbReference type="ChEBI" id="CHEBI:61977"/>
        <dbReference type="ChEBI" id="CHEBI:456216"/>
        <dbReference type="EC" id="2.7.11.1"/>
    </reaction>
</comment>
<keyword evidence="5 20" id="KW-0808">Transferase</keyword>
<evidence type="ECO:0000256" key="8">
    <source>
        <dbReference type="ARBA" id="ARBA00022734"/>
    </source>
</evidence>
<dbReference type="GO" id="GO:0005524">
    <property type="term" value="F:ATP binding"/>
    <property type="evidence" value="ECO:0007669"/>
    <property type="project" value="UniProtKB-UniRule"/>
</dbReference>
<dbReference type="Gramene" id="Pp3c6_6060V3.3">
    <property type="protein sequence ID" value="Pp3c6_6060V3.3"/>
    <property type="gene ID" value="Pp3c6_6060"/>
</dbReference>
<proteinExistence type="inferred from homology"/>
<keyword evidence="8" id="KW-0430">Lectin</keyword>
<dbReference type="InterPro" id="IPR036426">
    <property type="entry name" value="Bulb-type_lectin_dom_sf"/>
</dbReference>
<dbReference type="FunCoup" id="A0A7I4E325">
    <property type="interactions" value="263"/>
</dbReference>
<evidence type="ECO:0000256" key="19">
    <source>
        <dbReference type="ARBA" id="ARBA00048679"/>
    </source>
</evidence>
<dbReference type="InterPro" id="IPR011009">
    <property type="entry name" value="Kinase-like_dom_sf"/>
</dbReference>
<feature type="domain" description="Bulb-type lectin" evidence="25">
    <location>
        <begin position="30"/>
        <end position="149"/>
    </location>
</feature>
<dbReference type="Pfam" id="PF00069">
    <property type="entry name" value="Pkinase"/>
    <property type="match status" value="1"/>
</dbReference>
<dbReference type="InterPro" id="IPR024171">
    <property type="entry name" value="SRK-like_kinase"/>
</dbReference>
<dbReference type="SUPFAM" id="SSF56112">
    <property type="entry name" value="Protein kinase-like (PK-like)"/>
    <property type="match status" value="1"/>
</dbReference>
<dbReference type="Pfam" id="PF08276">
    <property type="entry name" value="PAN_2"/>
    <property type="match status" value="1"/>
</dbReference>
<dbReference type="AlphaFoldDB" id="A0A7I4E325"/>
<dbReference type="PANTHER" id="PTHR47974:SF19">
    <property type="entry name" value="RECEPTOR-LIKE SERINE_THREONINE-PROTEIN KINASE"/>
    <property type="match status" value="1"/>
</dbReference>
<keyword evidence="13 22" id="KW-1133">Transmembrane helix</keyword>
<evidence type="ECO:0000256" key="14">
    <source>
        <dbReference type="ARBA" id="ARBA00023136"/>
    </source>
</evidence>
<organism evidence="27 28">
    <name type="scientific">Physcomitrium patens</name>
    <name type="common">Spreading-leaved earth moss</name>
    <name type="synonym">Physcomitrella patens</name>
    <dbReference type="NCBI Taxonomy" id="3218"/>
    <lineage>
        <taxon>Eukaryota</taxon>
        <taxon>Viridiplantae</taxon>
        <taxon>Streptophyta</taxon>
        <taxon>Embryophyta</taxon>
        <taxon>Bryophyta</taxon>
        <taxon>Bryophytina</taxon>
        <taxon>Bryopsida</taxon>
        <taxon>Funariidae</taxon>
        <taxon>Funariales</taxon>
        <taxon>Funariaceae</taxon>
        <taxon>Physcomitrium</taxon>
    </lineage>
</organism>
<dbReference type="InterPro" id="IPR003609">
    <property type="entry name" value="Pan_app"/>
</dbReference>
<evidence type="ECO:0000256" key="13">
    <source>
        <dbReference type="ARBA" id="ARBA00022989"/>
    </source>
</evidence>
<evidence type="ECO:0000256" key="3">
    <source>
        <dbReference type="ARBA" id="ARBA00022527"/>
    </source>
</evidence>
<evidence type="ECO:0000259" key="24">
    <source>
        <dbReference type="PROSITE" id="PS50011"/>
    </source>
</evidence>
<evidence type="ECO:0000256" key="5">
    <source>
        <dbReference type="ARBA" id="ARBA00022679"/>
    </source>
</evidence>
<keyword evidence="9" id="KW-0677">Repeat</keyword>
<keyword evidence="14 22" id="KW-0472">Membrane</keyword>
<evidence type="ECO:0000256" key="10">
    <source>
        <dbReference type="ARBA" id="ARBA00022741"/>
    </source>
</evidence>
<keyword evidence="2" id="KW-1003">Cell membrane</keyword>
<evidence type="ECO:0000256" key="11">
    <source>
        <dbReference type="ARBA" id="ARBA00022777"/>
    </source>
</evidence>
<feature type="binding site" evidence="21">
    <location>
        <position position="552"/>
    </location>
    <ligand>
        <name>ATP</name>
        <dbReference type="ChEBI" id="CHEBI:30616"/>
    </ligand>
</feature>
<keyword evidence="10 20" id="KW-0547">Nucleotide-binding</keyword>
<reference evidence="27" key="3">
    <citation type="submission" date="2020-12" db="UniProtKB">
        <authorList>
            <consortium name="EnsemblPlants"/>
        </authorList>
    </citation>
    <scope>IDENTIFICATION</scope>
</reference>
<comment type="subcellular location">
    <subcellularLocation>
        <location evidence="1">Cell membrane</location>
        <topology evidence="1">Single-pass type I membrane protein</topology>
    </subcellularLocation>
</comment>
<dbReference type="PIRSF" id="PIRSF000641">
    <property type="entry name" value="SRK"/>
    <property type="match status" value="1"/>
</dbReference>
<gene>
    <name evidence="27" type="primary">LOC112283962</name>
</gene>
<dbReference type="FunFam" id="1.10.510.10:FF:000384">
    <property type="entry name" value="G-type lectin S-receptor-like serine/threonine-protein kinase"/>
    <property type="match status" value="1"/>
</dbReference>
<evidence type="ECO:0000256" key="17">
    <source>
        <dbReference type="ARBA" id="ARBA00023180"/>
    </source>
</evidence>
<dbReference type="GO" id="GO:0005886">
    <property type="term" value="C:plasma membrane"/>
    <property type="evidence" value="ECO:0007669"/>
    <property type="project" value="UniProtKB-SubCell"/>
</dbReference>
<dbReference type="Gene3D" id="3.30.200.20">
    <property type="entry name" value="Phosphorylase Kinase, domain 1"/>
    <property type="match status" value="1"/>
</dbReference>
<evidence type="ECO:0000256" key="23">
    <source>
        <dbReference type="SAM" id="SignalP"/>
    </source>
</evidence>
<keyword evidence="6 22" id="KW-0812">Transmembrane</keyword>
<keyword evidence="12 20" id="KW-0067">ATP-binding</keyword>
<keyword evidence="3 20" id="KW-0723">Serine/threonine-protein kinase</keyword>
<dbReference type="Gene3D" id="2.90.10.10">
    <property type="entry name" value="Bulb-type lectin domain"/>
    <property type="match status" value="1"/>
</dbReference>
<evidence type="ECO:0000256" key="16">
    <source>
        <dbReference type="ARBA" id="ARBA00023170"/>
    </source>
</evidence>
<dbReference type="FunFam" id="3.30.200.20:FF:000059">
    <property type="entry name" value="S-receptor-like serine/threonine-protein kinase"/>
    <property type="match status" value="1"/>
</dbReference>
<dbReference type="SMART" id="SM00108">
    <property type="entry name" value="B_lectin"/>
    <property type="match status" value="1"/>
</dbReference>
<keyword evidence="17" id="KW-0325">Glycoprotein</keyword>
<evidence type="ECO:0000256" key="6">
    <source>
        <dbReference type="ARBA" id="ARBA00022692"/>
    </source>
</evidence>
<dbReference type="PANTHER" id="PTHR47974">
    <property type="entry name" value="OS07G0415500 PROTEIN"/>
    <property type="match status" value="1"/>
</dbReference>
<evidence type="ECO:0000256" key="4">
    <source>
        <dbReference type="ARBA" id="ARBA00022536"/>
    </source>
</evidence>
<dbReference type="SMART" id="SM00220">
    <property type="entry name" value="S_TKc"/>
    <property type="match status" value="1"/>
</dbReference>
<evidence type="ECO:0000313" key="28">
    <source>
        <dbReference type="Proteomes" id="UP000006727"/>
    </source>
</evidence>
<comment type="similarity">
    <text evidence="20">Belongs to the protein kinase superfamily. Ser/Thr protein kinase family.</text>
</comment>
<dbReference type="EC" id="2.7.11.1" evidence="20"/>
<keyword evidence="11 20" id="KW-0418">Kinase</keyword>
<keyword evidence="4" id="KW-0245">EGF-like domain</keyword>
<feature type="signal peptide" evidence="23">
    <location>
        <begin position="1"/>
        <end position="23"/>
    </location>
</feature>
<dbReference type="GO" id="GO:0004674">
    <property type="term" value="F:protein serine/threonine kinase activity"/>
    <property type="evidence" value="ECO:0007669"/>
    <property type="project" value="UniProtKB-KW"/>
</dbReference>
<name>A0A7I4E325_PHYPA</name>
<dbReference type="PROSITE" id="PS50948">
    <property type="entry name" value="PAN"/>
    <property type="match status" value="1"/>
</dbReference>
<dbReference type="Pfam" id="PF01453">
    <property type="entry name" value="B_lectin"/>
    <property type="match status" value="1"/>
</dbReference>
<dbReference type="Gene3D" id="1.10.510.10">
    <property type="entry name" value="Transferase(Phosphotransferase) domain 1"/>
    <property type="match status" value="1"/>
</dbReference>
<dbReference type="CDD" id="cd00028">
    <property type="entry name" value="B_lectin"/>
    <property type="match status" value="1"/>
</dbReference>
<keyword evidence="7 23" id="KW-0732">Signal</keyword>
<evidence type="ECO:0000256" key="12">
    <source>
        <dbReference type="ARBA" id="ARBA00022840"/>
    </source>
</evidence>
<dbReference type="InParanoid" id="A0A7I4E325"/>
<keyword evidence="15" id="KW-1015">Disulfide bond</keyword>
<dbReference type="SUPFAM" id="SSF51110">
    <property type="entry name" value="alpha-D-mannose-specific plant lectins"/>
    <property type="match status" value="1"/>
</dbReference>
<dbReference type="InterPro" id="IPR000719">
    <property type="entry name" value="Prot_kinase_dom"/>
</dbReference>
<dbReference type="PROSITE" id="PS00107">
    <property type="entry name" value="PROTEIN_KINASE_ATP"/>
    <property type="match status" value="1"/>
</dbReference>
<evidence type="ECO:0000259" key="26">
    <source>
        <dbReference type="PROSITE" id="PS50948"/>
    </source>
</evidence>
<feature type="transmembrane region" description="Helical" evidence="22">
    <location>
        <begin position="467"/>
        <end position="489"/>
    </location>
</feature>
<evidence type="ECO:0000256" key="15">
    <source>
        <dbReference type="ARBA" id="ARBA00023157"/>
    </source>
</evidence>
<evidence type="ECO:0000313" key="27">
    <source>
        <dbReference type="EnsemblPlants" id="Pp3c6_6060V3.3"/>
    </source>
</evidence>
<sequence length="859" mass="94099">MERWVPIRLVVAVSMVMTTRIVAQSASLDAQSFGLNATLGGNQTWLSENGTFTMGFYPIPANSSSLYLAVWYSGVPVAPVWLMNRERAVKSGATLTLNNAGSLVLANADGSSVWTSNTSGVGVVGGKFLENGNIVLRNSSNWTMWDSFDYPTDTFLPGLIVKQVQVGHKFTSWRTNSDPSPGLYTFEMLADGQLYFKWNGTETYYNSGPWGGSYFTNPPQLGRTTSPDVFHFDNSTGSPRFYYNTSGRSATADISLKRMRLDPDGVARQHIWVIDSNSWQTFISAPVEPCDSYHVCGKNSLCISSNYIPGCTCLPDFRPVSAAEWSDQDYWLQGCGRDPALLGSCTTNASIANSTSDFSFMALAGATIEVNRTSPPQFFFNDTESACRERCAGNCSCGSFSFSEVAPGTSTATNCTLHSTSTVFFNARSSNVTSNDSTGTPFMLRFLVTPNRERGDNNGSSFNGAKLIITVVIVCCVVVAVAASLLWWLCIRRRDAKRRADAAAAFSVVGLARFTYKELVDATGNFGHQLGSGGFGTVFQGTLPDKSEVAVKTLNKLRQGEQEFRAEVAVIGTVQHINLVQLRGFCAEGDHRALVYEYIPNGSLEKYLFRRVAGKGDGPQDVNNVMDWRTRMAVALGAARGIAYLHHECRSSIIHCDVKPENILLSGDFTPKVADFGLAKLMGKDVSRLITNIRGTRGYLAPEWLTNCTLTSKVDVYSYGMTLLEIISGRRTVDLSYPADKWFYAVWAYKEISKGRDLTSLVDDRLAKGSVDAEELRRALHVGLWCTQDDPVKRPNMRDVEKMLEGVLDVNDAPAPPSYIAQTDEACNSGDSKIASTDEKGSQLMNGISFEYTQTFSGR</sequence>
<dbReference type="InterPro" id="IPR000858">
    <property type="entry name" value="S_locus_glycoprot_dom"/>
</dbReference>
<dbReference type="GO" id="GO:0030246">
    <property type="term" value="F:carbohydrate binding"/>
    <property type="evidence" value="ECO:0007669"/>
    <property type="project" value="UniProtKB-KW"/>
</dbReference>
<dbReference type="EMBL" id="ABEU02000006">
    <property type="status" value="NOT_ANNOTATED_CDS"/>
    <property type="molecule type" value="Genomic_DNA"/>
</dbReference>
<dbReference type="PROSITE" id="PS50927">
    <property type="entry name" value="BULB_LECTIN"/>
    <property type="match status" value="1"/>
</dbReference>
<dbReference type="SMART" id="SM00473">
    <property type="entry name" value="PAN_AP"/>
    <property type="match status" value="1"/>
</dbReference>
<dbReference type="Proteomes" id="UP000006727">
    <property type="component" value="Chromosome 6"/>
</dbReference>
<dbReference type="FunFam" id="2.90.10.10:FF:000016">
    <property type="entry name" value="G-type lectin S-receptor-like serine/threonine-protein kinase"/>
    <property type="match status" value="1"/>
</dbReference>
<comment type="catalytic activity">
    <reaction evidence="19 20">
        <text>L-seryl-[protein] + ATP = O-phospho-L-seryl-[protein] + ADP + H(+)</text>
        <dbReference type="Rhea" id="RHEA:17989"/>
        <dbReference type="Rhea" id="RHEA-COMP:9863"/>
        <dbReference type="Rhea" id="RHEA-COMP:11604"/>
        <dbReference type="ChEBI" id="CHEBI:15378"/>
        <dbReference type="ChEBI" id="CHEBI:29999"/>
        <dbReference type="ChEBI" id="CHEBI:30616"/>
        <dbReference type="ChEBI" id="CHEBI:83421"/>
        <dbReference type="ChEBI" id="CHEBI:456216"/>
        <dbReference type="EC" id="2.7.11.1"/>
    </reaction>
</comment>
<evidence type="ECO:0000256" key="1">
    <source>
        <dbReference type="ARBA" id="ARBA00004251"/>
    </source>
</evidence>
<evidence type="ECO:0000256" key="21">
    <source>
        <dbReference type="PROSITE-ProRule" id="PRU10141"/>
    </source>
</evidence>
<reference evidence="27 28" key="1">
    <citation type="journal article" date="2008" name="Science">
        <title>The Physcomitrella genome reveals evolutionary insights into the conquest of land by plants.</title>
        <authorList>
            <person name="Rensing S."/>
            <person name="Lang D."/>
            <person name="Zimmer A."/>
            <person name="Terry A."/>
            <person name="Salamov A."/>
            <person name="Shapiro H."/>
            <person name="Nishiyama T."/>
            <person name="Perroud P.-F."/>
            <person name="Lindquist E."/>
            <person name="Kamisugi Y."/>
            <person name="Tanahashi T."/>
            <person name="Sakakibara K."/>
            <person name="Fujita T."/>
            <person name="Oishi K."/>
            <person name="Shin-I T."/>
            <person name="Kuroki Y."/>
            <person name="Toyoda A."/>
            <person name="Suzuki Y."/>
            <person name="Hashimoto A."/>
            <person name="Yamaguchi K."/>
            <person name="Sugano A."/>
            <person name="Kohara Y."/>
            <person name="Fujiyama A."/>
            <person name="Anterola A."/>
            <person name="Aoki S."/>
            <person name="Ashton N."/>
            <person name="Barbazuk W.B."/>
            <person name="Barker E."/>
            <person name="Bennetzen J."/>
            <person name="Bezanilla M."/>
            <person name="Blankenship R."/>
            <person name="Cho S.H."/>
            <person name="Dutcher S."/>
            <person name="Estelle M."/>
            <person name="Fawcett J.A."/>
            <person name="Gundlach H."/>
            <person name="Hanada K."/>
            <person name="Heyl A."/>
            <person name="Hicks K.A."/>
            <person name="Hugh J."/>
            <person name="Lohr M."/>
            <person name="Mayer K."/>
            <person name="Melkozernov A."/>
            <person name="Murata T."/>
            <person name="Nelson D."/>
            <person name="Pils B."/>
            <person name="Prigge M."/>
            <person name="Reiss B."/>
            <person name="Renner T."/>
            <person name="Rombauts S."/>
            <person name="Rushton P."/>
            <person name="Sanderfoot A."/>
            <person name="Schween G."/>
            <person name="Shiu S.-H."/>
            <person name="Stueber K."/>
            <person name="Theodoulou F.L."/>
            <person name="Tu H."/>
            <person name="Van de Peer Y."/>
            <person name="Verrier P.J."/>
            <person name="Waters E."/>
            <person name="Wood A."/>
            <person name="Yang L."/>
            <person name="Cove D."/>
            <person name="Cuming A."/>
            <person name="Hasebe M."/>
            <person name="Lucas S."/>
            <person name="Mishler D.B."/>
            <person name="Reski R."/>
            <person name="Grigoriev I."/>
            <person name="Quatrano R.S."/>
            <person name="Boore J.L."/>
        </authorList>
    </citation>
    <scope>NUCLEOTIDE SEQUENCE [LARGE SCALE GENOMIC DNA]</scope>
    <source>
        <strain evidence="27 28">cv. Gransden 2004</strain>
    </source>
</reference>
<feature type="domain" description="Protein kinase" evidence="24">
    <location>
        <begin position="524"/>
        <end position="808"/>
    </location>
</feature>
<dbReference type="InterPro" id="IPR008271">
    <property type="entry name" value="Ser/Thr_kinase_AS"/>
</dbReference>
<evidence type="ECO:0000256" key="2">
    <source>
        <dbReference type="ARBA" id="ARBA00022475"/>
    </source>
</evidence>
<dbReference type="EnsemblPlants" id="Pp3c6_6060V3.3">
    <property type="protein sequence ID" value="Pp3c6_6060V3.3"/>
    <property type="gene ID" value="Pp3c6_6060"/>
</dbReference>
<feature type="chain" id="PRO_5029841555" description="Receptor-like serine/threonine-protein kinase" evidence="23">
    <location>
        <begin position="24"/>
        <end position="859"/>
    </location>
</feature>
<protein>
    <recommendedName>
        <fullName evidence="20">Receptor-like serine/threonine-protein kinase</fullName>
        <ecNumber evidence="20">2.7.11.1</ecNumber>
    </recommendedName>
</protein>
<evidence type="ECO:0000256" key="18">
    <source>
        <dbReference type="ARBA" id="ARBA00047899"/>
    </source>
</evidence>
<evidence type="ECO:0000256" key="20">
    <source>
        <dbReference type="PIRNR" id="PIRNR000641"/>
    </source>
</evidence>
<dbReference type="PROSITE" id="PS50011">
    <property type="entry name" value="PROTEIN_KINASE_DOM"/>
    <property type="match status" value="1"/>
</dbReference>
<accession>A0A7I4E325</accession>
<dbReference type="GO" id="GO:0048544">
    <property type="term" value="P:recognition of pollen"/>
    <property type="evidence" value="ECO:0007669"/>
    <property type="project" value="InterPro"/>
</dbReference>
<feature type="domain" description="Apple" evidence="26">
    <location>
        <begin position="345"/>
        <end position="437"/>
    </location>
</feature>
<evidence type="ECO:0000256" key="7">
    <source>
        <dbReference type="ARBA" id="ARBA00022729"/>
    </source>
</evidence>
<keyword evidence="28" id="KW-1185">Reference proteome</keyword>
<dbReference type="PROSITE" id="PS00108">
    <property type="entry name" value="PROTEIN_KINASE_ST"/>
    <property type="match status" value="1"/>
</dbReference>
<reference evidence="27 28" key="2">
    <citation type="journal article" date="2018" name="Plant J.">
        <title>The Physcomitrella patens chromosome-scale assembly reveals moss genome structure and evolution.</title>
        <authorList>
            <person name="Lang D."/>
            <person name="Ullrich K.K."/>
            <person name="Murat F."/>
            <person name="Fuchs J."/>
            <person name="Jenkins J."/>
            <person name="Haas F.B."/>
            <person name="Piednoel M."/>
            <person name="Gundlach H."/>
            <person name="Van Bel M."/>
            <person name="Meyberg R."/>
            <person name="Vives C."/>
            <person name="Morata J."/>
            <person name="Symeonidi A."/>
            <person name="Hiss M."/>
            <person name="Muchero W."/>
            <person name="Kamisugi Y."/>
            <person name="Saleh O."/>
            <person name="Blanc G."/>
            <person name="Decker E.L."/>
            <person name="van Gessel N."/>
            <person name="Grimwood J."/>
            <person name="Hayes R.D."/>
            <person name="Graham S.W."/>
            <person name="Gunter L.E."/>
            <person name="McDaniel S.F."/>
            <person name="Hoernstein S.N.W."/>
            <person name="Larsson A."/>
            <person name="Li F.W."/>
            <person name="Perroud P.F."/>
            <person name="Phillips J."/>
            <person name="Ranjan P."/>
            <person name="Rokshar D.S."/>
            <person name="Rothfels C.J."/>
            <person name="Schneider L."/>
            <person name="Shu S."/>
            <person name="Stevenson D.W."/>
            <person name="Thummler F."/>
            <person name="Tillich M."/>
            <person name="Villarreal Aguilar J.C."/>
            <person name="Widiez T."/>
            <person name="Wong G.K."/>
            <person name="Wymore A."/>
            <person name="Zhang Y."/>
            <person name="Zimmer A.D."/>
            <person name="Quatrano R.S."/>
            <person name="Mayer K.F.X."/>
            <person name="Goodstein D."/>
            <person name="Casacuberta J.M."/>
            <person name="Vandepoele K."/>
            <person name="Reski R."/>
            <person name="Cuming A.C."/>
            <person name="Tuskan G.A."/>
            <person name="Maumus F."/>
            <person name="Salse J."/>
            <person name="Schmutz J."/>
            <person name="Rensing S.A."/>
        </authorList>
    </citation>
    <scope>NUCLEOTIDE SEQUENCE [LARGE SCALE GENOMIC DNA]</scope>
    <source>
        <strain evidence="27 28">cv. Gransden 2004</strain>
    </source>
</reference>
<keyword evidence="16" id="KW-0675">Receptor</keyword>
<evidence type="ECO:0000256" key="22">
    <source>
        <dbReference type="SAM" id="Phobius"/>
    </source>
</evidence>
<dbReference type="InterPro" id="IPR001480">
    <property type="entry name" value="Bulb-type_lectin_dom"/>
</dbReference>